<organism evidence="2 3">
    <name type="scientific">Papilio machaon</name>
    <name type="common">Old World swallowtail butterfly</name>
    <dbReference type="NCBI Taxonomy" id="76193"/>
    <lineage>
        <taxon>Eukaryota</taxon>
        <taxon>Metazoa</taxon>
        <taxon>Ecdysozoa</taxon>
        <taxon>Arthropoda</taxon>
        <taxon>Hexapoda</taxon>
        <taxon>Insecta</taxon>
        <taxon>Pterygota</taxon>
        <taxon>Neoptera</taxon>
        <taxon>Endopterygota</taxon>
        <taxon>Lepidoptera</taxon>
        <taxon>Glossata</taxon>
        <taxon>Ditrysia</taxon>
        <taxon>Papilionoidea</taxon>
        <taxon>Papilionidae</taxon>
        <taxon>Papilioninae</taxon>
        <taxon>Papilio</taxon>
    </lineage>
</organism>
<reference evidence="2 3" key="1">
    <citation type="journal article" date="2015" name="Nat. Commun.">
        <title>Outbred genome sequencing and CRISPR/Cas9 gene editing in butterflies.</title>
        <authorList>
            <person name="Li X."/>
            <person name="Fan D."/>
            <person name="Zhang W."/>
            <person name="Liu G."/>
            <person name="Zhang L."/>
            <person name="Zhao L."/>
            <person name="Fang X."/>
            <person name="Chen L."/>
            <person name="Dong Y."/>
            <person name="Chen Y."/>
            <person name="Ding Y."/>
            <person name="Zhao R."/>
            <person name="Feng M."/>
            <person name="Zhu Y."/>
            <person name="Feng Y."/>
            <person name="Jiang X."/>
            <person name="Zhu D."/>
            <person name="Xiang H."/>
            <person name="Feng X."/>
            <person name="Li S."/>
            <person name="Wang J."/>
            <person name="Zhang G."/>
            <person name="Kronforst M.R."/>
            <person name="Wang W."/>
        </authorList>
    </citation>
    <scope>NUCLEOTIDE SEQUENCE [LARGE SCALE GENOMIC DNA]</scope>
    <source>
        <strain evidence="2">Ya'a_city_454_Pm</strain>
        <tissue evidence="2">Whole body</tissue>
    </source>
</reference>
<gene>
    <name evidence="2" type="ORF">RR48_04985</name>
</gene>
<dbReference type="InParanoid" id="A0A0N1INU5"/>
<dbReference type="Proteomes" id="UP000053240">
    <property type="component" value="Unassembled WGS sequence"/>
</dbReference>
<dbReference type="AlphaFoldDB" id="A0A0N1INU5"/>
<dbReference type="Pfam" id="PF03015">
    <property type="entry name" value="Sterile"/>
    <property type="match status" value="1"/>
</dbReference>
<evidence type="ECO:0000313" key="2">
    <source>
        <dbReference type="EMBL" id="KPJ10162.1"/>
    </source>
</evidence>
<accession>A0A0N1INU5</accession>
<evidence type="ECO:0000313" key="3">
    <source>
        <dbReference type="Proteomes" id="UP000053240"/>
    </source>
</evidence>
<feature type="domain" description="Fatty acyl-CoA reductase C-terminal" evidence="1">
    <location>
        <begin position="116"/>
        <end position="209"/>
    </location>
</feature>
<dbReference type="PANTHER" id="PTHR11011">
    <property type="entry name" value="MALE STERILITY PROTEIN 2-RELATED"/>
    <property type="match status" value="1"/>
</dbReference>
<sequence>MMLSIFNACTFNTCNDRSRNNNICWVHEWAGLTECNTTTRQKTDVKWKQFRISSDEPGRCPVYNVTSGSINPLQWGQFTRLCIKWARENPTKYVMWYPNFSFTESRFMNTFWEISCHFLPAFLYDVLLRAQGRKAIMMKLARRFKMAAATGEYFANHEWQFGISELTALHAEANCASDSSAFPHWPAQFNWDTYIGAYMLGIRRFILKDSVESLPNARSKLKR</sequence>
<dbReference type="PANTHER" id="PTHR11011:SF107">
    <property type="entry name" value="FATTY ACYL-COA REDUCTASE"/>
    <property type="match status" value="1"/>
</dbReference>
<protein>
    <submittedName>
        <fullName evidence="2">Fatty acyl-CoA reductase 2</fullName>
    </submittedName>
</protein>
<dbReference type="GO" id="GO:0035336">
    <property type="term" value="P:long-chain fatty-acyl-CoA metabolic process"/>
    <property type="evidence" value="ECO:0007669"/>
    <property type="project" value="TreeGrafter"/>
</dbReference>
<dbReference type="InterPro" id="IPR026055">
    <property type="entry name" value="FAR"/>
</dbReference>
<dbReference type="InterPro" id="IPR033640">
    <property type="entry name" value="FAR_C"/>
</dbReference>
<dbReference type="GO" id="GO:0080019">
    <property type="term" value="F:alcohol-forming very long-chain fatty acyl-CoA reductase activity"/>
    <property type="evidence" value="ECO:0007669"/>
    <property type="project" value="InterPro"/>
</dbReference>
<dbReference type="GO" id="GO:0005777">
    <property type="term" value="C:peroxisome"/>
    <property type="evidence" value="ECO:0007669"/>
    <property type="project" value="TreeGrafter"/>
</dbReference>
<keyword evidence="3" id="KW-1185">Reference proteome</keyword>
<dbReference type="CDD" id="cd09071">
    <property type="entry name" value="FAR_C"/>
    <property type="match status" value="1"/>
</dbReference>
<evidence type="ECO:0000259" key="1">
    <source>
        <dbReference type="Pfam" id="PF03015"/>
    </source>
</evidence>
<name>A0A0N1INU5_PAPMA</name>
<proteinExistence type="predicted"/>
<dbReference type="EMBL" id="KQ460970">
    <property type="protein sequence ID" value="KPJ10162.1"/>
    <property type="molecule type" value="Genomic_DNA"/>
</dbReference>